<proteinExistence type="predicted"/>
<dbReference type="Gene3D" id="2.40.10.10">
    <property type="entry name" value="Trypsin-like serine proteases"/>
    <property type="match status" value="1"/>
</dbReference>
<dbReference type="AlphaFoldDB" id="A0A3B1JQQ8"/>
<dbReference type="GO" id="GO:0004252">
    <property type="term" value="F:serine-type endopeptidase activity"/>
    <property type="evidence" value="ECO:0007669"/>
    <property type="project" value="InterPro"/>
</dbReference>
<reference evidence="10" key="1">
    <citation type="submission" date="2013-03" db="EMBL/GenBank/DDBJ databases">
        <authorList>
            <person name="Jeffery W."/>
            <person name="Warren W."/>
            <person name="Wilson R.K."/>
        </authorList>
    </citation>
    <scope>NUCLEOTIDE SEQUENCE</scope>
    <source>
        <strain evidence="10">female</strain>
    </source>
</reference>
<protein>
    <submittedName>
        <fullName evidence="9">Chymotrypsin-like protease CTRL-1</fullName>
    </submittedName>
</protein>
<keyword evidence="1 6" id="KW-0645">Protease</keyword>
<evidence type="ECO:0000313" key="10">
    <source>
        <dbReference type="Proteomes" id="UP000018467"/>
    </source>
</evidence>
<reference evidence="9" key="4">
    <citation type="submission" date="2025-09" db="UniProtKB">
        <authorList>
            <consortium name="Ensembl"/>
        </authorList>
    </citation>
    <scope>IDENTIFICATION</scope>
</reference>
<evidence type="ECO:0000256" key="2">
    <source>
        <dbReference type="ARBA" id="ARBA00022729"/>
    </source>
</evidence>
<evidence type="ECO:0000259" key="8">
    <source>
        <dbReference type="PROSITE" id="PS50240"/>
    </source>
</evidence>
<dbReference type="InterPro" id="IPR001254">
    <property type="entry name" value="Trypsin_dom"/>
</dbReference>
<evidence type="ECO:0000256" key="4">
    <source>
        <dbReference type="ARBA" id="ARBA00022825"/>
    </source>
</evidence>
<dbReference type="InParanoid" id="A0A3B1JQQ8"/>
<dbReference type="PRINTS" id="PR00722">
    <property type="entry name" value="CHYMOTRYPSIN"/>
</dbReference>
<dbReference type="PANTHER" id="PTHR24252">
    <property type="entry name" value="ACROSIN-RELATED"/>
    <property type="match status" value="1"/>
</dbReference>
<organism evidence="9 10">
    <name type="scientific">Astyanax mexicanus</name>
    <name type="common">Blind cave fish</name>
    <name type="synonym">Astyanax fasciatus mexicanus</name>
    <dbReference type="NCBI Taxonomy" id="7994"/>
    <lineage>
        <taxon>Eukaryota</taxon>
        <taxon>Metazoa</taxon>
        <taxon>Chordata</taxon>
        <taxon>Craniata</taxon>
        <taxon>Vertebrata</taxon>
        <taxon>Euteleostomi</taxon>
        <taxon>Actinopterygii</taxon>
        <taxon>Neopterygii</taxon>
        <taxon>Teleostei</taxon>
        <taxon>Ostariophysi</taxon>
        <taxon>Characiformes</taxon>
        <taxon>Characoidei</taxon>
        <taxon>Acestrorhamphidae</taxon>
        <taxon>Acestrorhamphinae</taxon>
        <taxon>Astyanax</taxon>
    </lineage>
</organism>
<keyword evidence="10" id="KW-1185">Reference proteome</keyword>
<evidence type="ECO:0000256" key="1">
    <source>
        <dbReference type="ARBA" id="ARBA00022670"/>
    </source>
</evidence>
<dbReference type="InterPro" id="IPR009003">
    <property type="entry name" value="Peptidase_S1_PA"/>
</dbReference>
<dbReference type="InterPro" id="IPR033116">
    <property type="entry name" value="TRYPSIN_SER"/>
</dbReference>
<feature type="chain" id="PRO_5017459148" evidence="7">
    <location>
        <begin position="23"/>
        <end position="323"/>
    </location>
</feature>
<evidence type="ECO:0000256" key="6">
    <source>
        <dbReference type="RuleBase" id="RU363034"/>
    </source>
</evidence>
<dbReference type="Proteomes" id="UP000018467">
    <property type="component" value="Unassembled WGS sequence"/>
</dbReference>
<dbReference type="PROSITE" id="PS00135">
    <property type="entry name" value="TRYPSIN_SER"/>
    <property type="match status" value="1"/>
</dbReference>
<dbReference type="STRING" id="7994.ENSAMXP00000044170"/>
<dbReference type="GO" id="GO:0006508">
    <property type="term" value="P:proteolysis"/>
    <property type="evidence" value="ECO:0007669"/>
    <property type="project" value="UniProtKB-KW"/>
</dbReference>
<dbReference type="SUPFAM" id="SSF50494">
    <property type="entry name" value="Trypsin-like serine proteases"/>
    <property type="match status" value="1"/>
</dbReference>
<dbReference type="SMART" id="SM00020">
    <property type="entry name" value="Tryp_SPc"/>
    <property type="match status" value="1"/>
</dbReference>
<accession>A0A3B1JQQ8</accession>
<dbReference type="InterPro" id="IPR043504">
    <property type="entry name" value="Peptidase_S1_PA_chymotrypsin"/>
</dbReference>
<dbReference type="PROSITE" id="PS50240">
    <property type="entry name" value="TRYPSIN_DOM"/>
    <property type="match status" value="1"/>
</dbReference>
<reference evidence="10" key="2">
    <citation type="journal article" date="2014" name="Nat. Commun.">
        <title>The cavefish genome reveals candidate genes for eye loss.</title>
        <authorList>
            <person name="McGaugh S.E."/>
            <person name="Gross J.B."/>
            <person name="Aken B."/>
            <person name="Blin M."/>
            <person name="Borowsky R."/>
            <person name="Chalopin D."/>
            <person name="Hinaux H."/>
            <person name="Jeffery W.R."/>
            <person name="Keene A."/>
            <person name="Ma L."/>
            <person name="Minx P."/>
            <person name="Murphy D."/>
            <person name="O'Quin K.E."/>
            <person name="Retaux S."/>
            <person name="Rohner N."/>
            <person name="Searle S.M."/>
            <person name="Stahl B.A."/>
            <person name="Tabin C."/>
            <person name="Volff J.N."/>
            <person name="Yoshizawa M."/>
            <person name="Warren W.C."/>
        </authorList>
    </citation>
    <scope>NUCLEOTIDE SEQUENCE [LARGE SCALE GENOMIC DNA]</scope>
    <source>
        <strain evidence="10">female</strain>
    </source>
</reference>
<dbReference type="GeneTree" id="ENSGT00940000163160"/>
<evidence type="ECO:0000256" key="3">
    <source>
        <dbReference type="ARBA" id="ARBA00022801"/>
    </source>
</evidence>
<dbReference type="PROSITE" id="PS00134">
    <property type="entry name" value="TRYPSIN_HIS"/>
    <property type="match status" value="1"/>
</dbReference>
<dbReference type="Bgee" id="ENSAMXG00000043422">
    <property type="expression patterns" value="Expressed in zone of skin and 5 other cell types or tissues"/>
</dbReference>
<name>A0A3B1JQQ8_ASTMX</name>
<reference evidence="9" key="3">
    <citation type="submission" date="2025-08" db="UniProtKB">
        <authorList>
            <consortium name="Ensembl"/>
        </authorList>
    </citation>
    <scope>IDENTIFICATION</scope>
</reference>
<dbReference type="InterPro" id="IPR001314">
    <property type="entry name" value="Peptidase_S1A"/>
</dbReference>
<dbReference type="CDD" id="cd00190">
    <property type="entry name" value="Tryp_SPc"/>
    <property type="match status" value="1"/>
</dbReference>
<sequence>MNLSLISLCVTLTLLCAGGSKAQTENSCGFAPLNTRIVGGANAQAGNWPWQVSMHHQDQHICGGTLIHQEWVLTAAHCILSLDTSNWMLYLGRENQSTANPNEVSRGVQEIIMHPSYNNTLFNNDVTLMRLSSPVNFSDYIRPICLASNSSTFYSNTTCWSTGWGLLRHNESLASETLQEVEVPVVGNSQCACNYQVAKDANITAQMICAGSAGKGTCQGDSGGPLQCKQGSVWVQAGVTSYGISCAAGIPEVYARVSEFQSWITENVAGSSIGFVTFSSTGEDSDSSFTCTEDSSSSAAAQPTLSLFSVLLIFLSFHLCSSL</sequence>
<evidence type="ECO:0000313" key="9">
    <source>
        <dbReference type="Ensembl" id="ENSAMXP00000044170.1"/>
    </source>
</evidence>
<dbReference type="InterPro" id="IPR018114">
    <property type="entry name" value="TRYPSIN_HIS"/>
</dbReference>
<keyword evidence="4 6" id="KW-0720">Serine protease</keyword>
<keyword evidence="5" id="KW-1015">Disulfide bond</keyword>
<dbReference type="Pfam" id="PF00089">
    <property type="entry name" value="Trypsin"/>
    <property type="match status" value="1"/>
</dbReference>
<keyword evidence="3 6" id="KW-0378">Hydrolase</keyword>
<feature type="domain" description="Peptidase S1" evidence="8">
    <location>
        <begin position="37"/>
        <end position="269"/>
    </location>
</feature>
<evidence type="ECO:0000256" key="5">
    <source>
        <dbReference type="ARBA" id="ARBA00023157"/>
    </source>
</evidence>
<evidence type="ECO:0000256" key="7">
    <source>
        <dbReference type="SAM" id="SignalP"/>
    </source>
</evidence>
<dbReference type="PANTHER" id="PTHR24252:SF7">
    <property type="entry name" value="HYALIN"/>
    <property type="match status" value="1"/>
</dbReference>
<dbReference type="FunFam" id="2.40.10.10:FF:000024">
    <property type="entry name" value="Serine protease 53"/>
    <property type="match status" value="1"/>
</dbReference>
<dbReference type="Ensembl" id="ENSAMXT00000033354.1">
    <property type="protein sequence ID" value="ENSAMXP00000044170.1"/>
    <property type="gene ID" value="ENSAMXG00000043422.1"/>
</dbReference>
<feature type="signal peptide" evidence="7">
    <location>
        <begin position="1"/>
        <end position="22"/>
    </location>
</feature>
<keyword evidence="2 7" id="KW-0732">Signal</keyword>